<protein>
    <recommendedName>
        <fullName evidence="3">BZIP domain-containing protein</fullName>
    </recommendedName>
</protein>
<gene>
    <name evidence="4" type="ORF">BDQ12DRAFT_567877</name>
</gene>
<feature type="region of interest" description="Disordered" evidence="2">
    <location>
        <begin position="1"/>
        <end position="38"/>
    </location>
</feature>
<feature type="compositionally biased region" description="Acidic residues" evidence="2">
    <location>
        <begin position="57"/>
        <end position="67"/>
    </location>
</feature>
<feature type="region of interest" description="Disordered" evidence="2">
    <location>
        <begin position="51"/>
        <end position="80"/>
    </location>
</feature>
<dbReference type="Pfam" id="PF07716">
    <property type="entry name" value="bZIP_2"/>
    <property type="match status" value="1"/>
</dbReference>
<evidence type="ECO:0000313" key="5">
    <source>
        <dbReference type="Proteomes" id="UP000308652"/>
    </source>
</evidence>
<accession>A0A5C3LNM9</accession>
<keyword evidence="5" id="KW-1185">Reference proteome</keyword>
<proteinExistence type="predicted"/>
<dbReference type="OrthoDB" id="2257100at2759"/>
<feature type="domain" description="BZIP" evidence="3">
    <location>
        <begin position="75"/>
        <end position="125"/>
    </location>
</feature>
<feature type="non-terminal residue" evidence="4">
    <location>
        <position position="138"/>
    </location>
</feature>
<dbReference type="STRING" id="68775.A0A5C3LNM9"/>
<dbReference type="CDD" id="cd12193">
    <property type="entry name" value="bZIP_GCN4"/>
    <property type="match status" value="1"/>
</dbReference>
<dbReference type="Gene3D" id="3.30.160.60">
    <property type="entry name" value="Classic Zinc Finger"/>
    <property type="match status" value="1"/>
</dbReference>
<feature type="coiled-coil region" evidence="1">
    <location>
        <begin position="93"/>
        <end position="127"/>
    </location>
</feature>
<dbReference type="PROSITE" id="PS50217">
    <property type="entry name" value="BZIP"/>
    <property type="match status" value="1"/>
</dbReference>
<dbReference type="AlphaFoldDB" id="A0A5C3LNM9"/>
<dbReference type="PROSITE" id="PS00036">
    <property type="entry name" value="BZIP_BASIC"/>
    <property type="match status" value="1"/>
</dbReference>
<dbReference type="InterPro" id="IPR046347">
    <property type="entry name" value="bZIP_sf"/>
</dbReference>
<dbReference type="Proteomes" id="UP000308652">
    <property type="component" value="Unassembled WGS sequence"/>
</dbReference>
<evidence type="ECO:0000313" key="4">
    <source>
        <dbReference type="EMBL" id="TFK34227.1"/>
    </source>
</evidence>
<dbReference type="SMART" id="SM00338">
    <property type="entry name" value="BRLZ"/>
    <property type="match status" value="1"/>
</dbReference>
<dbReference type="GO" id="GO:0003700">
    <property type="term" value="F:DNA-binding transcription factor activity"/>
    <property type="evidence" value="ECO:0007669"/>
    <property type="project" value="InterPro"/>
</dbReference>
<dbReference type="SUPFAM" id="SSF57959">
    <property type="entry name" value="Leucine zipper domain"/>
    <property type="match status" value="1"/>
</dbReference>
<evidence type="ECO:0000259" key="3">
    <source>
        <dbReference type="PROSITE" id="PS50217"/>
    </source>
</evidence>
<dbReference type="InterPro" id="IPR004827">
    <property type="entry name" value="bZIP"/>
</dbReference>
<evidence type="ECO:0000256" key="2">
    <source>
        <dbReference type="SAM" id="MobiDB-lite"/>
    </source>
</evidence>
<name>A0A5C3LNM9_9AGAR</name>
<reference evidence="4 5" key="1">
    <citation type="journal article" date="2019" name="Nat. Ecol. Evol.">
        <title>Megaphylogeny resolves global patterns of mushroom evolution.</title>
        <authorList>
            <person name="Varga T."/>
            <person name="Krizsan K."/>
            <person name="Foldi C."/>
            <person name="Dima B."/>
            <person name="Sanchez-Garcia M."/>
            <person name="Sanchez-Ramirez S."/>
            <person name="Szollosi G.J."/>
            <person name="Szarkandi J.G."/>
            <person name="Papp V."/>
            <person name="Albert L."/>
            <person name="Andreopoulos W."/>
            <person name="Angelini C."/>
            <person name="Antonin V."/>
            <person name="Barry K.W."/>
            <person name="Bougher N.L."/>
            <person name="Buchanan P."/>
            <person name="Buyck B."/>
            <person name="Bense V."/>
            <person name="Catcheside P."/>
            <person name="Chovatia M."/>
            <person name="Cooper J."/>
            <person name="Damon W."/>
            <person name="Desjardin D."/>
            <person name="Finy P."/>
            <person name="Geml J."/>
            <person name="Haridas S."/>
            <person name="Hughes K."/>
            <person name="Justo A."/>
            <person name="Karasinski D."/>
            <person name="Kautmanova I."/>
            <person name="Kiss B."/>
            <person name="Kocsube S."/>
            <person name="Kotiranta H."/>
            <person name="LaButti K.M."/>
            <person name="Lechner B.E."/>
            <person name="Liimatainen K."/>
            <person name="Lipzen A."/>
            <person name="Lukacs Z."/>
            <person name="Mihaltcheva S."/>
            <person name="Morgado L.N."/>
            <person name="Niskanen T."/>
            <person name="Noordeloos M.E."/>
            <person name="Ohm R.A."/>
            <person name="Ortiz-Santana B."/>
            <person name="Ovrebo C."/>
            <person name="Racz N."/>
            <person name="Riley R."/>
            <person name="Savchenko A."/>
            <person name="Shiryaev A."/>
            <person name="Soop K."/>
            <person name="Spirin V."/>
            <person name="Szebenyi C."/>
            <person name="Tomsovsky M."/>
            <person name="Tulloss R.E."/>
            <person name="Uehling J."/>
            <person name="Grigoriev I.V."/>
            <person name="Vagvolgyi C."/>
            <person name="Papp T."/>
            <person name="Martin F.M."/>
            <person name="Miettinen O."/>
            <person name="Hibbett D.S."/>
            <person name="Nagy L.G."/>
        </authorList>
    </citation>
    <scope>NUCLEOTIDE SEQUENCE [LARGE SCALE GENOMIC DNA]</scope>
    <source>
        <strain evidence="4 5">CBS 166.37</strain>
    </source>
</reference>
<feature type="non-terminal residue" evidence="4">
    <location>
        <position position="1"/>
    </location>
</feature>
<organism evidence="4 5">
    <name type="scientific">Crucibulum laeve</name>
    <dbReference type="NCBI Taxonomy" id="68775"/>
    <lineage>
        <taxon>Eukaryota</taxon>
        <taxon>Fungi</taxon>
        <taxon>Dikarya</taxon>
        <taxon>Basidiomycota</taxon>
        <taxon>Agaricomycotina</taxon>
        <taxon>Agaricomycetes</taxon>
        <taxon>Agaricomycetidae</taxon>
        <taxon>Agaricales</taxon>
        <taxon>Agaricineae</taxon>
        <taxon>Nidulariaceae</taxon>
        <taxon>Crucibulum</taxon>
    </lineage>
</organism>
<keyword evidence="1" id="KW-0175">Coiled coil</keyword>
<sequence>GRRKSSATGTRKGVTPETLVPLDAPTQPRRYVMPSATSRKEVPAVFARKRGRSAAFGEEDDELEEEPLAPNATEKEQIEWKRRQNTLAARKSRKRKLEHQQELEGRVEQLERDVQVWKTRAETLQGMLTSYGAPVIDW</sequence>
<evidence type="ECO:0000256" key="1">
    <source>
        <dbReference type="SAM" id="Coils"/>
    </source>
</evidence>
<dbReference type="EMBL" id="ML213635">
    <property type="protein sequence ID" value="TFK34227.1"/>
    <property type="molecule type" value="Genomic_DNA"/>
</dbReference>